<sequence>MPNIRGFQQSFNGGVVTPEFWGRLDDPKYQTGLAVCDNFIVLPHGPVTNCPGSQFVRAAKYASTMCRLIPFTYSTTQTVVIEMGAGYFRFHSGGQTVMLSGSPYEIANPYAEADLFQITFVQSADVLTLCHPNYAPRELRRTSATSWTLSTISFGPNLSTPTSLTATAVRGSPASTATKNYSYVVTTATADGKSESPQSAVAIAYAQNLLDSGAYNTVSWAAVSGATRYHIYRQSGGLYGFMGAATTTSFTDDGSIIPDTGFTPPLSQTPFATDYPGAVSYFEQRRMFGGTIANPQKVWGTRSGTESDLNYAIPTRDDDAISFKVASRDVNTIRHIVPMQQVILLTSGGVWRLTSVNSDAITPSSISVAPQSGVGANTAQPVVDDTTALYVSARGGHIRELGFNWQVQGFVSNDLSLRAPNLFDGFDITQLAFQRAPAPVMWGVSTTGDLIGMTYVPEQEVRALWTRSTTNGTFESVCVVAEGVEDRVYVVVRRTINGSVVRYIERLAPRLWSSPASCVFVDCAGTYNGTPTKTISGLTWLEGQTVNILADGAVMPQQVVTAGKITLPEAASVVQAGLPLVSQIQTLPASFMQAPGAGQGRPKNVNRVFFRVNSTGGIKAGPDTSNLVEAKVRTTESPGSPPNLVTDEIEVVMMPSWGDGGQFIVYHDDPLPMTLLSMTPEFAVGS</sequence>
<reference evidence="1" key="1">
    <citation type="submission" date="2020-05" db="EMBL/GenBank/DDBJ databases">
        <authorList>
            <person name="Chiriac C."/>
            <person name="Salcher M."/>
            <person name="Ghai R."/>
            <person name="Kavagutti S V."/>
        </authorList>
    </citation>
    <scope>NUCLEOTIDE SEQUENCE</scope>
</reference>
<protein>
    <recommendedName>
        <fullName evidence="2">Ubiquitin-activating enzyme E1 FCCH domain-containing protein</fullName>
    </recommendedName>
</protein>
<dbReference type="InterPro" id="IPR013783">
    <property type="entry name" value="Ig-like_fold"/>
</dbReference>
<accession>A0A6J7WDL0</accession>
<evidence type="ECO:0008006" key="2">
    <source>
        <dbReference type="Google" id="ProtNLM"/>
    </source>
</evidence>
<proteinExistence type="predicted"/>
<organism evidence="1">
    <name type="scientific">uncultured Caudovirales phage</name>
    <dbReference type="NCBI Taxonomy" id="2100421"/>
    <lineage>
        <taxon>Viruses</taxon>
        <taxon>Duplodnaviria</taxon>
        <taxon>Heunggongvirae</taxon>
        <taxon>Uroviricota</taxon>
        <taxon>Caudoviricetes</taxon>
        <taxon>Peduoviridae</taxon>
        <taxon>Maltschvirus</taxon>
        <taxon>Maltschvirus maltsch</taxon>
    </lineage>
</organism>
<evidence type="ECO:0000313" key="1">
    <source>
        <dbReference type="EMBL" id="CAB5162200.1"/>
    </source>
</evidence>
<dbReference type="Gene3D" id="2.60.40.10">
    <property type="entry name" value="Immunoglobulins"/>
    <property type="match status" value="1"/>
</dbReference>
<gene>
    <name evidence="1" type="ORF">UFOVP152_11</name>
</gene>
<name>A0A6J7WDL0_9CAUD</name>
<dbReference type="EMBL" id="LR798200">
    <property type="protein sequence ID" value="CAB5162200.1"/>
    <property type="molecule type" value="Genomic_DNA"/>
</dbReference>